<dbReference type="InterPro" id="IPR017850">
    <property type="entry name" value="Alkaline_phosphatase_core_sf"/>
</dbReference>
<feature type="chain" id="PRO_5043963805" evidence="7">
    <location>
        <begin position="25"/>
        <end position="441"/>
    </location>
</feature>
<comment type="cofactor">
    <cofactor evidence="1">
        <name>Ca(2+)</name>
        <dbReference type="ChEBI" id="CHEBI:29108"/>
    </cofactor>
</comment>
<feature type="domain" description="Sulfatase N-terminal" evidence="8">
    <location>
        <begin position="27"/>
        <end position="332"/>
    </location>
</feature>
<protein>
    <submittedName>
        <fullName evidence="9">Sulfatase</fullName>
    </submittedName>
</protein>
<evidence type="ECO:0000256" key="1">
    <source>
        <dbReference type="ARBA" id="ARBA00001913"/>
    </source>
</evidence>
<dbReference type="SUPFAM" id="SSF53649">
    <property type="entry name" value="Alkaline phosphatase-like"/>
    <property type="match status" value="1"/>
</dbReference>
<dbReference type="RefSeq" id="WP_406701113.1">
    <property type="nucleotide sequence ID" value="NZ_CP155447.1"/>
</dbReference>
<dbReference type="Gene3D" id="3.40.720.10">
    <property type="entry name" value="Alkaline Phosphatase, subunit A"/>
    <property type="match status" value="1"/>
</dbReference>
<name>A0AAU7CTP7_9BACT</name>
<gene>
    <name evidence="9" type="ORF">V5E97_01000</name>
</gene>
<dbReference type="EMBL" id="CP155447">
    <property type="protein sequence ID" value="XBH08282.1"/>
    <property type="molecule type" value="Genomic_DNA"/>
</dbReference>
<evidence type="ECO:0000256" key="4">
    <source>
        <dbReference type="ARBA" id="ARBA00022729"/>
    </source>
</evidence>
<dbReference type="GO" id="GO:0004065">
    <property type="term" value="F:arylsulfatase activity"/>
    <property type="evidence" value="ECO:0007669"/>
    <property type="project" value="TreeGrafter"/>
</dbReference>
<keyword evidence="6" id="KW-0106">Calcium</keyword>
<keyword evidence="3" id="KW-0479">Metal-binding</keyword>
<evidence type="ECO:0000256" key="3">
    <source>
        <dbReference type="ARBA" id="ARBA00022723"/>
    </source>
</evidence>
<sequence>MTSRVLSRLIGLALALGGAAPALAAPPNVVMIIADDQAFGDYSFMGHPQIRTPNLDRLSAQSLTFRRGYVPSSLCSPSLASILTGLYPHQHKVTSNDPPLPAGKVGVAAIRDPGYLAARREMIANFDRSPSLPKSLATKNYLSFQAGKWWGGNYRHGGFTEGMTQGDPDKGGRHGDEGLKIGRQGMTEVFEFIDKASGQKAPFFLWYAPMMPHSPHTPPARLLEKYKGAAPSLEVAKYWAMCEWFDETCGQLLDHLDKNGLAKDTMVVFLADNGWIQDPKADRFAPRSKQSPNEGGIRTPILIRWPGHVEPSVSNQPVLSIDLAPTILAAAGLTPAPEMQGLNLLDQAKVDQRKAIFGEIFTHNAVDIHDPASSLRNRWAIEGDWKLILPAPQNTPDTTAELYDLAHDPGETTNLAAQNPEKIEHLKKLIEAWWPATTNRN</sequence>
<dbReference type="Gene3D" id="3.30.1120.10">
    <property type="match status" value="1"/>
</dbReference>
<dbReference type="AlphaFoldDB" id="A0AAU7CTP7"/>
<reference evidence="9" key="1">
    <citation type="submission" date="2024-05" db="EMBL/GenBank/DDBJ databases">
        <title>Planctomycetes of the genus Singulisphaera possess chitinolytic capabilities.</title>
        <authorList>
            <person name="Ivanova A."/>
        </authorList>
    </citation>
    <scope>NUCLEOTIDE SEQUENCE</scope>
    <source>
        <strain evidence="9">Ch08T</strain>
    </source>
</reference>
<evidence type="ECO:0000256" key="5">
    <source>
        <dbReference type="ARBA" id="ARBA00022801"/>
    </source>
</evidence>
<dbReference type="PANTHER" id="PTHR42693:SF42">
    <property type="entry name" value="ARYLSULFATASE G"/>
    <property type="match status" value="1"/>
</dbReference>
<proteinExistence type="inferred from homology"/>
<evidence type="ECO:0000313" key="9">
    <source>
        <dbReference type="EMBL" id="XBH08282.1"/>
    </source>
</evidence>
<evidence type="ECO:0000259" key="8">
    <source>
        <dbReference type="Pfam" id="PF00884"/>
    </source>
</evidence>
<feature type="signal peptide" evidence="7">
    <location>
        <begin position="1"/>
        <end position="24"/>
    </location>
</feature>
<dbReference type="GO" id="GO:0046872">
    <property type="term" value="F:metal ion binding"/>
    <property type="evidence" value="ECO:0007669"/>
    <property type="project" value="UniProtKB-KW"/>
</dbReference>
<keyword evidence="5" id="KW-0378">Hydrolase</keyword>
<comment type="similarity">
    <text evidence="2">Belongs to the sulfatase family.</text>
</comment>
<accession>A0AAU7CTP7</accession>
<evidence type="ECO:0000256" key="2">
    <source>
        <dbReference type="ARBA" id="ARBA00008779"/>
    </source>
</evidence>
<dbReference type="Pfam" id="PF00884">
    <property type="entry name" value="Sulfatase"/>
    <property type="match status" value="1"/>
</dbReference>
<dbReference type="InterPro" id="IPR000917">
    <property type="entry name" value="Sulfatase_N"/>
</dbReference>
<organism evidence="9">
    <name type="scientific">Singulisphaera sp. Ch08</name>
    <dbReference type="NCBI Taxonomy" id="3120278"/>
    <lineage>
        <taxon>Bacteria</taxon>
        <taxon>Pseudomonadati</taxon>
        <taxon>Planctomycetota</taxon>
        <taxon>Planctomycetia</taxon>
        <taxon>Isosphaerales</taxon>
        <taxon>Isosphaeraceae</taxon>
        <taxon>Singulisphaera</taxon>
    </lineage>
</organism>
<evidence type="ECO:0000256" key="6">
    <source>
        <dbReference type="ARBA" id="ARBA00022837"/>
    </source>
</evidence>
<dbReference type="InterPro" id="IPR050738">
    <property type="entry name" value="Sulfatase"/>
</dbReference>
<keyword evidence="4 7" id="KW-0732">Signal</keyword>
<dbReference type="CDD" id="cd16027">
    <property type="entry name" value="SGSH"/>
    <property type="match status" value="1"/>
</dbReference>
<dbReference type="PANTHER" id="PTHR42693">
    <property type="entry name" value="ARYLSULFATASE FAMILY MEMBER"/>
    <property type="match status" value="1"/>
</dbReference>
<evidence type="ECO:0000256" key="7">
    <source>
        <dbReference type="SAM" id="SignalP"/>
    </source>
</evidence>